<dbReference type="PANTHER" id="PTHR43639:SF1">
    <property type="entry name" value="SHORT-CHAIN DEHYDROGENASE_REDUCTASE FAMILY PROTEIN"/>
    <property type="match status" value="1"/>
</dbReference>
<evidence type="ECO:0000256" key="2">
    <source>
        <dbReference type="ARBA" id="ARBA00023002"/>
    </source>
</evidence>
<evidence type="ECO:0000259" key="3">
    <source>
        <dbReference type="SMART" id="SM00822"/>
    </source>
</evidence>
<keyword evidence="5" id="KW-1185">Reference proteome</keyword>
<sequence>MDRGDSMAGQFRPDQAFDLTDRVALITGGSRGLGRAMAFGLARSGADVIIASRDGASCEVTAKEIEEETGRTAFPVAAHVGRWDDLEGLVDKSYERFGKVDVLINNAGMSPLYDGVAGVSEALFDKVIGVNLKGPFRLAALVGTRMADGDGGSIINISSAASMRPRPDVLPYAAAKAGLNALTMGLAKTFGPNVRVNAIMAGTFLTDVSTAWDMEAFAKRADTFAAKRGGDPSEIVGAAVYLASQASSYTTGSILTVDGGM</sequence>
<dbReference type="AlphaFoldDB" id="K6WIS6"/>
<dbReference type="InterPro" id="IPR020904">
    <property type="entry name" value="Sc_DH/Rdtase_CS"/>
</dbReference>
<reference evidence="4 5" key="1">
    <citation type="submission" date="2012-08" db="EMBL/GenBank/DDBJ databases">
        <title>Whole genome shotgun sequence of Gordonia rhizosphera NBRC 16068.</title>
        <authorList>
            <person name="Takarada H."/>
            <person name="Isaki S."/>
            <person name="Hosoyama A."/>
            <person name="Tsuchikane K."/>
            <person name="Katsumata H."/>
            <person name="Baba S."/>
            <person name="Ohji S."/>
            <person name="Yamazaki S."/>
            <person name="Fujita N."/>
        </authorList>
    </citation>
    <scope>NUCLEOTIDE SEQUENCE [LARGE SCALE GENOMIC DNA]</scope>
    <source>
        <strain evidence="4 5">NBRC 16068</strain>
    </source>
</reference>
<evidence type="ECO:0000313" key="5">
    <source>
        <dbReference type="Proteomes" id="UP000008363"/>
    </source>
</evidence>
<dbReference type="Pfam" id="PF13561">
    <property type="entry name" value="adh_short_C2"/>
    <property type="match status" value="1"/>
</dbReference>
<dbReference type="STRING" id="1108045.GORHZ_159_00230"/>
<keyword evidence="2" id="KW-0560">Oxidoreductase</keyword>
<dbReference type="PROSITE" id="PS00061">
    <property type="entry name" value="ADH_SHORT"/>
    <property type="match status" value="1"/>
</dbReference>
<evidence type="ECO:0000313" key="4">
    <source>
        <dbReference type="EMBL" id="GAB92067.1"/>
    </source>
</evidence>
<dbReference type="Proteomes" id="UP000008363">
    <property type="component" value="Unassembled WGS sequence"/>
</dbReference>
<accession>K6WIS6</accession>
<dbReference type="EMBL" id="BAHC01000159">
    <property type="protein sequence ID" value="GAB92067.1"/>
    <property type="molecule type" value="Genomic_DNA"/>
</dbReference>
<protein>
    <submittedName>
        <fullName evidence="4">Putative oxidoreductase</fullName>
    </submittedName>
</protein>
<name>K6WIS6_9ACTN</name>
<proteinExistence type="inferred from homology"/>
<organism evidence="4 5">
    <name type="scientific">Gordonia rhizosphera NBRC 16068</name>
    <dbReference type="NCBI Taxonomy" id="1108045"/>
    <lineage>
        <taxon>Bacteria</taxon>
        <taxon>Bacillati</taxon>
        <taxon>Actinomycetota</taxon>
        <taxon>Actinomycetes</taxon>
        <taxon>Mycobacteriales</taxon>
        <taxon>Gordoniaceae</taxon>
        <taxon>Gordonia</taxon>
    </lineage>
</organism>
<dbReference type="NCBIfam" id="NF005559">
    <property type="entry name" value="PRK07231.1"/>
    <property type="match status" value="1"/>
</dbReference>
<dbReference type="SUPFAM" id="SSF51735">
    <property type="entry name" value="NAD(P)-binding Rossmann-fold domains"/>
    <property type="match status" value="1"/>
</dbReference>
<dbReference type="InterPro" id="IPR002347">
    <property type="entry name" value="SDR_fam"/>
</dbReference>
<dbReference type="SMART" id="SM00822">
    <property type="entry name" value="PKS_KR"/>
    <property type="match status" value="1"/>
</dbReference>
<comment type="caution">
    <text evidence="4">The sequence shown here is derived from an EMBL/GenBank/DDBJ whole genome shotgun (WGS) entry which is preliminary data.</text>
</comment>
<dbReference type="PANTHER" id="PTHR43639">
    <property type="entry name" value="OXIDOREDUCTASE, SHORT-CHAIN DEHYDROGENASE/REDUCTASE FAMILY (AFU_ORTHOLOGUE AFUA_5G02870)"/>
    <property type="match status" value="1"/>
</dbReference>
<dbReference type="InterPro" id="IPR036291">
    <property type="entry name" value="NAD(P)-bd_dom_sf"/>
</dbReference>
<dbReference type="Gene3D" id="3.40.50.720">
    <property type="entry name" value="NAD(P)-binding Rossmann-like Domain"/>
    <property type="match status" value="1"/>
</dbReference>
<dbReference type="PRINTS" id="PR00080">
    <property type="entry name" value="SDRFAMILY"/>
</dbReference>
<dbReference type="FunFam" id="3.40.50.720:FF:000084">
    <property type="entry name" value="Short-chain dehydrogenase reductase"/>
    <property type="match status" value="1"/>
</dbReference>
<dbReference type="GO" id="GO:0016491">
    <property type="term" value="F:oxidoreductase activity"/>
    <property type="evidence" value="ECO:0007669"/>
    <property type="project" value="UniProtKB-KW"/>
</dbReference>
<comment type="similarity">
    <text evidence="1">Belongs to the short-chain dehydrogenases/reductases (SDR) family.</text>
</comment>
<dbReference type="CDD" id="cd05233">
    <property type="entry name" value="SDR_c"/>
    <property type="match status" value="1"/>
</dbReference>
<dbReference type="eggNOG" id="COG1028">
    <property type="taxonomic scope" value="Bacteria"/>
</dbReference>
<dbReference type="PRINTS" id="PR00081">
    <property type="entry name" value="GDHRDH"/>
</dbReference>
<gene>
    <name evidence="4" type="ORF">GORHZ_159_00230</name>
</gene>
<dbReference type="InterPro" id="IPR057326">
    <property type="entry name" value="KR_dom"/>
</dbReference>
<feature type="domain" description="Ketoreductase" evidence="3">
    <location>
        <begin position="22"/>
        <end position="208"/>
    </location>
</feature>
<evidence type="ECO:0000256" key="1">
    <source>
        <dbReference type="ARBA" id="ARBA00006484"/>
    </source>
</evidence>